<dbReference type="Proteomes" id="UP000693970">
    <property type="component" value="Unassembled WGS sequence"/>
</dbReference>
<dbReference type="PROSITE" id="PS00715">
    <property type="entry name" value="SIGMA70_1"/>
    <property type="match status" value="1"/>
</dbReference>
<gene>
    <name evidence="4" type="ORF">IV203_026225</name>
</gene>
<dbReference type="Pfam" id="PF04542">
    <property type="entry name" value="Sigma70_r2"/>
    <property type="match status" value="1"/>
</dbReference>
<proteinExistence type="inferred from homology"/>
<comment type="caution">
    <text evidence="4">The sequence shown here is derived from an EMBL/GenBank/DDBJ whole genome shotgun (WGS) entry which is preliminary data.</text>
</comment>
<dbReference type="OrthoDB" id="206108at2759"/>
<sequence length="491" mass="55615">MMDRSLKYMAAVSSLWLMSHSGEFSVVNSLTTSVTSTRTPLTPAQSPPTTTRRSPKRISRTVEEEYQDERYYEEENDGDDLLFGFFEVRSFQELQRSMGPDILDDTLQQQIDRGTLNANLFLEAHDADASYMEKVAMSSIPEQLPQPAVNALRQRKRAGSSKSHLLRSSNTERLSPEEEIQLAKLIQKGVKLHKIKADREEKYGKKLSKTEWAKLAGLESVSTLRREVATYRRAKQLLVSANVGLVHAVVRKQYPALKRRKIGLTYDEVVQEGSLGLLRAAELFDPSRGLRFSTYATIWIKGALSNTHMTEPIKLPARERTKWNKIVQAHDELVKEHGMVDQQPTAEQVADRIGMSVQDVTLLQRKMKQAKQVLSLDYEYQLQSRSGVDDGSSQRTLENDKNFQSDADLAERTQMQADVIAAMAKNLTPREARLMRLRYGLSDGQTRSLRECSEAMGISESRAQQLAKTCLRKLREAAEAESLEEYLLTIA</sequence>
<evidence type="ECO:0000256" key="2">
    <source>
        <dbReference type="SAM" id="MobiDB-lite"/>
    </source>
</evidence>
<reference evidence="4" key="1">
    <citation type="journal article" date="2021" name="Sci. Rep.">
        <title>Diploid genomic architecture of Nitzschia inconspicua, an elite biomass production diatom.</title>
        <authorList>
            <person name="Oliver A."/>
            <person name="Podell S."/>
            <person name="Pinowska A."/>
            <person name="Traller J.C."/>
            <person name="Smith S.R."/>
            <person name="McClure R."/>
            <person name="Beliaev A."/>
            <person name="Bohutskyi P."/>
            <person name="Hill E.A."/>
            <person name="Rabines A."/>
            <person name="Zheng H."/>
            <person name="Allen L.Z."/>
            <person name="Kuo A."/>
            <person name="Grigoriev I.V."/>
            <person name="Allen A.E."/>
            <person name="Hazlebeck D."/>
            <person name="Allen E.E."/>
        </authorList>
    </citation>
    <scope>NUCLEOTIDE SEQUENCE</scope>
    <source>
        <strain evidence="4">Hildebrandi</strain>
    </source>
</reference>
<feature type="compositionally biased region" description="Polar residues" evidence="2">
    <location>
        <begin position="385"/>
        <end position="396"/>
    </location>
</feature>
<dbReference type="Pfam" id="PF04545">
    <property type="entry name" value="Sigma70_r4"/>
    <property type="match status" value="1"/>
</dbReference>
<evidence type="ECO:0000256" key="1">
    <source>
        <dbReference type="ARBA" id="ARBA00007788"/>
    </source>
</evidence>
<feature type="compositionally biased region" description="Polar residues" evidence="2">
    <location>
        <begin position="160"/>
        <end position="173"/>
    </location>
</feature>
<name>A0A9K3LJI5_9STRA</name>
<organism evidence="4 5">
    <name type="scientific">Nitzschia inconspicua</name>
    <dbReference type="NCBI Taxonomy" id="303405"/>
    <lineage>
        <taxon>Eukaryota</taxon>
        <taxon>Sar</taxon>
        <taxon>Stramenopiles</taxon>
        <taxon>Ochrophyta</taxon>
        <taxon>Bacillariophyta</taxon>
        <taxon>Bacillariophyceae</taxon>
        <taxon>Bacillariophycidae</taxon>
        <taxon>Bacillariales</taxon>
        <taxon>Bacillariaceae</taxon>
        <taxon>Nitzschia</taxon>
    </lineage>
</organism>
<dbReference type="InterPro" id="IPR050239">
    <property type="entry name" value="Sigma-70_RNA_pol_init_factors"/>
</dbReference>
<keyword evidence="5" id="KW-1185">Reference proteome</keyword>
<dbReference type="PANTHER" id="PTHR30603">
    <property type="entry name" value="RNA POLYMERASE SIGMA FACTOR RPO"/>
    <property type="match status" value="1"/>
</dbReference>
<dbReference type="InterPro" id="IPR007627">
    <property type="entry name" value="RNA_pol_sigma70_r2"/>
</dbReference>
<accession>A0A9K3LJI5</accession>
<evidence type="ECO:0000259" key="3">
    <source>
        <dbReference type="PROSITE" id="PS00715"/>
    </source>
</evidence>
<dbReference type="GO" id="GO:0003700">
    <property type="term" value="F:DNA-binding transcription factor activity"/>
    <property type="evidence" value="ECO:0007669"/>
    <property type="project" value="InterPro"/>
</dbReference>
<dbReference type="InterPro" id="IPR000943">
    <property type="entry name" value="RNA_pol_sigma70"/>
</dbReference>
<evidence type="ECO:0000313" key="5">
    <source>
        <dbReference type="Proteomes" id="UP000693970"/>
    </source>
</evidence>
<dbReference type="PANTHER" id="PTHR30603:SF47">
    <property type="entry name" value="RNA POLYMERASE SIGMA FACTOR SIGD, CHLOROPLASTIC"/>
    <property type="match status" value="1"/>
</dbReference>
<evidence type="ECO:0000313" key="4">
    <source>
        <dbReference type="EMBL" id="KAG7362865.1"/>
    </source>
</evidence>
<feature type="region of interest" description="Disordered" evidence="2">
    <location>
        <begin position="35"/>
        <end position="63"/>
    </location>
</feature>
<dbReference type="EMBL" id="JAGRRH010000010">
    <property type="protein sequence ID" value="KAG7362865.1"/>
    <property type="molecule type" value="Genomic_DNA"/>
</dbReference>
<dbReference type="AlphaFoldDB" id="A0A9K3LJI5"/>
<dbReference type="NCBIfam" id="TIGR02937">
    <property type="entry name" value="sigma70-ECF"/>
    <property type="match status" value="1"/>
</dbReference>
<dbReference type="InterPro" id="IPR007630">
    <property type="entry name" value="RNA_pol_sigma70_r4"/>
</dbReference>
<reference evidence="4" key="2">
    <citation type="submission" date="2021-04" db="EMBL/GenBank/DDBJ databases">
        <authorList>
            <person name="Podell S."/>
        </authorList>
    </citation>
    <scope>NUCLEOTIDE SEQUENCE</scope>
    <source>
        <strain evidence="4">Hildebrandi</strain>
    </source>
</reference>
<protein>
    <submittedName>
        <fullName evidence="4">RNA polymerase sigma factor sigA</fullName>
    </submittedName>
</protein>
<feature type="region of interest" description="Disordered" evidence="2">
    <location>
        <begin position="385"/>
        <end position="407"/>
    </location>
</feature>
<feature type="domain" description="RNA polymerase sigma-70" evidence="3">
    <location>
        <begin position="268"/>
        <end position="281"/>
    </location>
</feature>
<feature type="region of interest" description="Disordered" evidence="2">
    <location>
        <begin position="154"/>
        <end position="173"/>
    </location>
</feature>
<comment type="similarity">
    <text evidence="1">Belongs to the sigma-70 factor family.</text>
</comment>
<dbReference type="GO" id="GO:0006352">
    <property type="term" value="P:DNA-templated transcription initiation"/>
    <property type="evidence" value="ECO:0007669"/>
    <property type="project" value="InterPro"/>
</dbReference>
<dbReference type="InterPro" id="IPR014284">
    <property type="entry name" value="RNA_pol_sigma-70_dom"/>
</dbReference>